<proteinExistence type="predicted"/>
<reference evidence="2" key="1">
    <citation type="submission" date="2020-06" db="EMBL/GenBank/DDBJ databases">
        <title>WGS assembly of Ceratodon purpureus strain R40.</title>
        <authorList>
            <person name="Carey S.B."/>
            <person name="Jenkins J."/>
            <person name="Shu S."/>
            <person name="Lovell J.T."/>
            <person name="Sreedasyam A."/>
            <person name="Maumus F."/>
            <person name="Tiley G.P."/>
            <person name="Fernandez-Pozo N."/>
            <person name="Barry K."/>
            <person name="Chen C."/>
            <person name="Wang M."/>
            <person name="Lipzen A."/>
            <person name="Daum C."/>
            <person name="Saski C.A."/>
            <person name="Payton A.C."/>
            <person name="Mcbreen J.C."/>
            <person name="Conrad R.E."/>
            <person name="Kollar L.M."/>
            <person name="Olsson S."/>
            <person name="Huttunen S."/>
            <person name="Landis J.B."/>
            <person name="Wickett N.J."/>
            <person name="Johnson M.G."/>
            <person name="Rensing S.A."/>
            <person name="Grimwood J."/>
            <person name="Schmutz J."/>
            <person name="Mcdaniel S.F."/>
        </authorList>
    </citation>
    <scope>NUCLEOTIDE SEQUENCE</scope>
    <source>
        <strain evidence="2">R40</strain>
    </source>
</reference>
<keyword evidence="3" id="KW-1185">Reference proteome</keyword>
<evidence type="ECO:0000313" key="3">
    <source>
        <dbReference type="Proteomes" id="UP000822688"/>
    </source>
</evidence>
<dbReference type="AlphaFoldDB" id="A0A8T0G8U4"/>
<accession>A0A8T0G8U4</accession>
<gene>
    <name evidence="2" type="ORF">KC19_12G190300</name>
</gene>
<sequence>MPRAHARSSQGAHAYRGINVVNPTPPSLGTSPSTHVPEQCHGRHAAVHPTPSVPELAPPSAGPRATHHATPSDAFAVQEARSIRQEESMTRCHPSHRGPRCITSTTAPGADEI</sequence>
<comment type="caution">
    <text evidence="2">The sequence shown here is derived from an EMBL/GenBank/DDBJ whole genome shotgun (WGS) entry which is preliminary data.</text>
</comment>
<evidence type="ECO:0000256" key="1">
    <source>
        <dbReference type="SAM" id="MobiDB-lite"/>
    </source>
</evidence>
<dbReference type="EMBL" id="CM026433">
    <property type="protein sequence ID" value="KAG0555726.1"/>
    <property type="molecule type" value="Genomic_DNA"/>
</dbReference>
<feature type="region of interest" description="Disordered" evidence="1">
    <location>
        <begin position="1"/>
        <end position="113"/>
    </location>
</feature>
<organism evidence="2 3">
    <name type="scientific">Ceratodon purpureus</name>
    <name type="common">Fire moss</name>
    <name type="synonym">Dicranum purpureum</name>
    <dbReference type="NCBI Taxonomy" id="3225"/>
    <lineage>
        <taxon>Eukaryota</taxon>
        <taxon>Viridiplantae</taxon>
        <taxon>Streptophyta</taxon>
        <taxon>Embryophyta</taxon>
        <taxon>Bryophyta</taxon>
        <taxon>Bryophytina</taxon>
        <taxon>Bryopsida</taxon>
        <taxon>Dicranidae</taxon>
        <taxon>Pseudoditrichales</taxon>
        <taxon>Ditrichaceae</taxon>
        <taxon>Ceratodon</taxon>
    </lineage>
</organism>
<feature type="compositionally biased region" description="Basic and acidic residues" evidence="1">
    <location>
        <begin position="81"/>
        <end position="90"/>
    </location>
</feature>
<name>A0A8T0G8U4_CERPU</name>
<evidence type="ECO:0000313" key="2">
    <source>
        <dbReference type="EMBL" id="KAG0555726.1"/>
    </source>
</evidence>
<protein>
    <submittedName>
        <fullName evidence="2">Uncharacterized protein</fullName>
    </submittedName>
</protein>
<dbReference type="Proteomes" id="UP000822688">
    <property type="component" value="Chromosome 12"/>
</dbReference>